<protein>
    <submittedName>
        <fullName evidence="2">Uncharacterized protein</fullName>
    </submittedName>
</protein>
<feature type="compositionally biased region" description="Basic and acidic residues" evidence="1">
    <location>
        <begin position="24"/>
        <end position="37"/>
    </location>
</feature>
<name>A0A4V6D7P3_SETVI</name>
<keyword evidence="3" id="KW-1185">Reference proteome</keyword>
<evidence type="ECO:0000256" key="1">
    <source>
        <dbReference type="SAM" id="MobiDB-lite"/>
    </source>
</evidence>
<gene>
    <name evidence="2" type="ORF">SEVIR_5G452500v2</name>
</gene>
<accession>A0A4V6D7P3</accession>
<feature type="region of interest" description="Disordered" evidence="1">
    <location>
        <begin position="1"/>
        <end position="60"/>
    </location>
</feature>
<dbReference type="EMBL" id="CM016556">
    <property type="protein sequence ID" value="TKW18756.1"/>
    <property type="molecule type" value="Genomic_DNA"/>
</dbReference>
<organism evidence="2 3">
    <name type="scientific">Setaria viridis</name>
    <name type="common">Green bristlegrass</name>
    <name type="synonym">Setaria italica subsp. viridis</name>
    <dbReference type="NCBI Taxonomy" id="4556"/>
    <lineage>
        <taxon>Eukaryota</taxon>
        <taxon>Viridiplantae</taxon>
        <taxon>Streptophyta</taxon>
        <taxon>Embryophyta</taxon>
        <taxon>Tracheophyta</taxon>
        <taxon>Spermatophyta</taxon>
        <taxon>Magnoliopsida</taxon>
        <taxon>Liliopsida</taxon>
        <taxon>Poales</taxon>
        <taxon>Poaceae</taxon>
        <taxon>PACMAD clade</taxon>
        <taxon>Panicoideae</taxon>
        <taxon>Panicodae</taxon>
        <taxon>Paniceae</taxon>
        <taxon>Cenchrinae</taxon>
        <taxon>Setaria</taxon>
    </lineage>
</organism>
<sequence>MSASSKRVLLPLRPRRRRAPSRPTPDRTAPDRWEPGARSRSRRVRSHQPGTFYSVPVSVR</sequence>
<dbReference type="AlphaFoldDB" id="A0A4V6D7P3"/>
<dbReference type="Proteomes" id="UP000298652">
    <property type="component" value="Chromosome 5"/>
</dbReference>
<evidence type="ECO:0000313" key="2">
    <source>
        <dbReference type="EMBL" id="TKW18756.1"/>
    </source>
</evidence>
<evidence type="ECO:0000313" key="3">
    <source>
        <dbReference type="Proteomes" id="UP000298652"/>
    </source>
</evidence>
<dbReference type="Gramene" id="TKW18756">
    <property type="protein sequence ID" value="TKW18756"/>
    <property type="gene ID" value="SEVIR_5G452500v2"/>
</dbReference>
<proteinExistence type="predicted"/>
<reference evidence="2" key="1">
    <citation type="submission" date="2019-03" db="EMBL/GenBank/DDBJ databases">
        <title>WGS assembly of Setaria viridis.</title>
        <authorList>
            <person name="Huang P."/>
            <person name="Jenkins J."/>
            <person name="Grimwood J."/>
            <person name="Barry K."/>
            <person name="Healey A."/>
            <person name="Mamidi S."/>
            <person name="Sreedasyam A."/>
            <person name="Shu S."/>
            <person name="Feldman M."/>
            <person name="Wu J."/>
            <person name="Yu Y."/>
            <person name="Chen C."/>
            <person name="Johnson J."/>
            <person name="Rokhsar D."/>
            <person name="Baxter I."/>
            <person name="Schmutz J."/>
            <person name="Brutnell T."/>
            <person name="Kellogg E."/>
        </authorList>
    </citation>
    <scope>NUCLEOTIDE SEQUENCE [LARGE SCALE GENOMIC DNA]</scope>
</reference>